<sequence>MLIQIPPCSHCPPSEITPESVYLSRRRVLGAGAVALGAAALPAWARAGEAARYAGVEPGNPPAWFTGKLPDTRWQAVEAPGEALTPYQDASHYNNFYEFGPDKGDPAANAGQLPTEPWTVRIDGEVGKPGQYALEELVRPHALEERIYRLRCVEAWSMVIPWVGFPLAELLKRAEPTGNAKYVAFETLVDPEHMPGQRSRFALLDWPYREGLRLDEAMHPLTLLAVGMYGRVLPNQNGAPLRLVVPWKYGFKSIKSIVRISLTGRQPFTSWQNRAPGEYGFYANVNPSVDHPRWTQKRERRLPNSLFSPNLRDTLPFNGYAEEVAGLYAGMDLSKDY</sequence>
<dbReference type="PANTHER" id="PTHR43032">
    <property type="entry name" value="PROTEIN-METHIONINE-SULFOXIDE REDUCTASE"/>
    <property type="match status" value="1"/>
</dbReference>
<feature type="binding site" evidence="5">
    <location>
        <position position="242"/>
    </location>
    <ligand>
        <name>Mo-molybdopterin</name>
        <dbReference type="ChEBI" id="CHEBI:71302"/>
    </ligand>
</feature>
<dbReference type="Proteomes" id="UP000295169">
    <property type="component" value="Unassembled WGS sequence"/>
</dbReference>
<feature type="domain" description="Oxidoreductase molybdopterin-binding" evidence="6">
    <location>
        <begin position="115"/>
        <end position="267"/>
    </location>
</feature>
<dbReference type="NCBIfam" id="NF003767">
    <property type="entry name" value="PRK05363.1"/>
    <property type="match status" value="1"/>
</dbReference>
<dbReference type="EMBL" id="SMMU01000002">
    <property type="protein sequence ID" value="TCL34231.1"/>
    <property type="molecule type" value="Genomic_DNA"/>
</dbReference>
<comment type="function">
    <text evidence="5">Part of the MsrPQ system that repairs oxidized periplasmic proteins containing methionine sulfoxide residues (Met-O), using respiratory chain electrons. Thus protects these proteins from oxidative-stress damage caused by reactive species of oxygen and chlorine generated by the host defense mechanisms. MsrPQ is essential for the maintenance of envelope integrity under bleach stress, rescuing a wide series of structurally unrelated periplasmic proteins from methionine oxidation. The catalytic subunit MsrP is non-stereospecific, being able to reduce both (R-) and (S-) diastereoisomers of methionine sulfoxide.</text>
</comment>
<comment type="catalytic activity">
    <reaction evidence="5">
        <text>L-methionyl-[protein] + a quinone + H2O = L-methionyl-(R)-S-oxide-[protein] + a quinol</text>
        <dbReference type="Rhea" id="RHEA:51296"/>
        <dbReference type="Rhea" id="RHEA-COMP:12313"/>
        <dbReference type="Rhea" id="RHEA-COMP:12314"/>
        <dbReference type="ChEBI" id="CHEBI:15377"/>
        <dbReference type="ChEBI" id="CHEBI:16044"/>
        <dbReference type="ChEBI" id="CHEBI:24646"/>
        <dbReference type="ChEBI" id="CHEBI:45764"/>
        <dbReference type="ChEBI" id="CHEBI:132124"/>
    </reaction>
</comment>
<evidence type="ECO:0000256" key="2">
    <source>
        <dbReference type="ARBA" id="ARBA00022723"/>
    </source>
</evidence>
<dbReference type="GO" id="GO:0016672">
    <property type="term" value="F:oxidoreductase activity, acting on a sulfur group of donors, quinone or similar compound as acceptor"/>
    <property type="evidence" value="ECO:0007669"/>
    <property type="project" value="UniProtKB-UniRule"/>
</dbReference>
<evidence type="ECO:0000313" key="7">
    <source>
        <dbReference type="EMBL" id="TCL34231.1"/>
    </source>
</evidence>
<feature type="binding site" evidence="5">
    <location>
        <position position="187"/>
    </location>
    <ligand>
        <name>Mo-molybdopterin</name>
        <dbReference type="ChEBI" id="CHEBI:71302"/>
    </ligand>
</feature>
<comment type="catalytic activity">
    <reaction evidence="5">
        <text>L-methionyl-[protein] + a quinone + H2O = L-methionyl-(S)-S-oxide-[protein] + a quinol</text>
        <dbReference type="Rhea" id="RHEA:51292"/>
        <dbReference type="Rhea" id="RHEA-COMP:12313"/>
        <dbReference type="Rhea" id="RHEA-COMP:12315"/>
        <dbReference type="ChEBI" id="CHEBI:15377"/>
        <dbReference type="ChEBI" id="CHEBI:16044"/>
        <dbReference type="ChEBI" id="CHEBI:24646"/>
        <dbReference type="ChEBI" id="CHEBI:44120"/>
        <dbReference type="ChEBI" id="CHEBI:132124"/>
    </reaction>
</comment>
<reference evidence="7 8" key="1">
    <citation type="submission" date="2019-03" db="EMBL/GenBank/DDBJ databases">
        <title>Genomic Encyclopedia of Type Strains, Phase IV (KMG-IV): sequencing the most valuable type-strain genomes for metagenomic binning, comparative biology and taxonomic classification.</title>
        <authorList>
            <person name="Goeker M."/>
        </authorList>
    </citation>
    <scope>NUCLEOTIDE SEQUENCE [LARGE SCALE GENOMIC DNA]</scope>
    <source>
        <strain evidence="7 8">DSM 2286</strain>
    </source>
</reference>
<dbReference type="InterPro" id="IPR000572">
    <property type="entry name" value="OxRdtase_Mopterin-bd_dom"/>
</dbReference>
<feature type="binding site" evidence="5">
    <location>
        <begin position="253"/>
        <end position="255"/>
    </location>
    <ligand>
        <name>Mo-molybdopterin</name>
        <dbReference type="ChEBI" id="CHEBI:71302"/>
    </ligand>
</feature>
<dbReference type="Pfam" id="PF00174">
    <property type="entry name" value="Oxidored_molyb"/>
    <property type="match status" value="1"/>
</dbReference>
<feature type="binding site" evidence="5">
    <location>
        <begin position="97"/>
        <end position="98"/>
    </location>
    <ligand>
        <name>Mo-molybdopterin</name>
        <dbReference type="ChEBI" id="CHEBI:71302"/>
    </ligand>
</feature>
<dbReference type="EC" id="1.8.5.-" evidence="5"/>
<evidence type="ECO:0000256" key="3">
    <source>
        <dbReference type="ARBA" id="ARBA00022729"/>
    </source>
</evidence>
<dbReference type="InterPro" id="IPR036374">
    <property type="entry name" value="OxRdtase_Mopterin-bd_sf"/>
</dbReference>
<dbReference type="Gene3D" id="3.90.420.10">
    <property type="entry name" value="Oxidoreductase, molybdopterin-binding domain"/>
    <property type="match status" value="1"/>
</dbReference>
<dbReference type="GO" id="GO:0046872">
    <property type="term" value="F:metal ion binding"/>
    <property type="evidence" value="ECO:0007669"/>
    <property type="project" value="UniProtKB-KW"/>
</dbReference>
<evidence type="ECO:0000256" key="5">
    <source>
        <dbReference type="HAMAP-Rule" id="MF_01206"/>
    </source>
</evidence>
<keyword evidence="3 5" id="KW-0732">Signal</keyword>
<organism evidence="7 8">
    <name type="scientific">Azotobacter chroococcum</name>
    <dbReference type="NCBI Taxonomy" id="353"/>
    <lineage>
        <taxon>Bacteria</taxon>
        <taxon>Pseudomonadati</taxon>
        <taxon>Pseudomonadota</taxon>
        <taxon>Gammaproteobacteria</taxon>
        <taxon>Pseudomonadales</taxon>
        <taxon>Pseudomonadaceae</taxon>
        <taxon>Azotobacter</taxon>
    </lineage>
</organism>
<feature type="binding site" evidence="5">
    <location>
        <position position="237"/>
    </location>
    <ligand>
        <name>Mo-molybdopterin</name>
        <dbReference type="ChEBI" id="CHEBI:71302"/>
    </ligand>
</feature>
<dbReference type="InterPro" id="IPR022867">
    <property type="entry name" value="MsrP"/>
</dbReference>
<dbReference type="InterPro" id="IPR006311">
    <property type="entry name" value="TAT_signal"/>
</dbReference>
<evidence type="ECO:0000256" key="4">
    <source>
        <dbReference type="ARBA" id="ARBA00023002"/>
    </source>
</evidence>
<dbReference type="GO" id="GO:0030091">
    <property type="term" value="P:protein repair"/>
    <property type="evidence" value="ECO:0007669"/>
    <property type="project" value="UniProtKB-UniRule"/>
</dbReference>
<dbReference type="SUPFAM" id="SSF56524">
    <property type="entry name" value="Oxidoreductase molybdopterin-binding domain"/>
    <property type="match status" value="1"/>
</dbReference>
<evidence type="ECO:0000256" key="1">
    <source>
        <dbReference type="ARBA" id="ARBA00022505"/>
    </source>
</evidence>
<name>A0A4R1PRI8_9GAMM</name>
<dbReference type="HAMAP" id="MF_01206">
    <property type="entry name" value="MsrP"/>
    <property type="match status" value="1"/>
</dbReference>
<protein>
    <recommendedName>
        <fullName evidence="5">Protein-methionine-sulfoxide reductase catalytic subunit MsrP</fullName>
        <ecNumber evidence="5">1.8.5.-</ecNumber>
    </recommendedName>
</protein>
<dbReference type="AlphaFoldDB" id="A0A4R1PRI8"/>
<keyword evidence="4 5" id="KW-0560">Oxidoreductase</keyword>
<keyword evidence="1 5" id="KW-0500">Molybdenum</keyword>
<dbReference type="GO" id="GO:0043546">
    <property type="term" value="F:molybdopterin cofactor binding"/>
    <property type="evidence" value="ECO:0007669"/>
    <property type="project" value="UniProtKB-UniRule"/>
</dbReference>
<comment type="subunit">
    <text evidence="5">Heterodimer of a catalytic subunit (MsrP) and a heme-binding subunit (MsrQ).</text>
</comment>
<evidence type="ECO:0000313" key="8">
    <source>
        <dbReference type="Proteomes" id="UP000295169"/>
    </source>
</evidence>
<comment type="cofactor">
    <cofactor evidence="5">
        <name>Mo-molybdopterin</name>
        <dbReference type="ChEBI" id="CHEBI:71302"/>
    </cofactor>
    <text evidence="5">Binds 1 Mo-molybdopterin (Mo-MPT) cofactor per subunit.</text>
</comment>
<evidence type="ECO:0000259" key="6">
    <source>
        <dbReference type="Pfam" id="PF00174"/>
    </source>
</evidence>
<comment type="PTM">
    <text evidence="5">Predicted to be exported by the Tat system. The position of the signal peptide cleavage has not been experimentally proven.</text>
</comment>
<dbReference type="RefSeq" id="WP_131298886.1">
    <property type="nucleotide sequence ID" value="NZ_JBHLST010000047.1"/>
</dbReference>
<proteinExistence type="inferred from homology"/>
<accession>A0A4R1PRI8</accession>
<comment type="similarity">
    <text evidence="5">Belongs to the MsrP family.</text>
</comment>
<feature type="binding site" evidence="5">
    <location>
        <position position="152"/>
    </location>
    <ligand>
        <name>Mo-molybdopterin</name>
        <dbReference type="ChEBI" id="CHEBI:71302"/>
    </ligand>
    <ligandPart>
        <name>Mo</name>
        <dbReference type="ChEBI" id="CHEBI:28685"/>
    </ligandPart>
</feature>
<gene>
    <name evidence="5" type="primary">msrP</name>
    <name evidence="7" type="ORF">EV691_102213</name>
</gene>
<keyword evidence="2 5" id="KW-0479">Metal-binding</keyword>
<dbReference type="PANTHER" id="PTHR43032:SF3">
    <property type="entry name" value="PROTEIN-METHIONINE-SULFOXIDE REDUCTASE CATALYTIC SUBUNIT MSRP"/>
    <property type="match status" value="1"/>
</dbReference>
<comment type="caution">
    <text evidence="7">The sequence shown here is derived from an EMBL/GenBank/DDBJ whole genome shotgun (WGS) entry which is preliminary data.</text>
</comment>
<dbReference type="PROSITE" id="PS51318">
    <property type="entry name" value="TAT"/>
    <property type="match status" value="1"/>
</dbReference>
<feature type="binding site" evidence="5">
    <location>
        <position position="94"/>
    </location>
    <ligand>
        <name>Mo-molybdopterin</name>
        <dbReference type="ChEBI" id="CHEBI:71302"/>
    </ligand>
</feature>